<dbReference type="InterPro" id="IPR055190">
    <property type="entry name" value="ATP-synt_VA_C"/>
</dbReference>
<dbReference type="Pfam" id="PF00006">
    <property type="entry name" value="ATP-synt_ab"/>
    <property type="match status" value="1"/>
</dbReference>
<dbReference type="InterPro" id="IPR003593">
    <property type="entry name" value="AAA+_ATPase"/>
</dbReference>
<feature type="domain" description="AAA+ ATPase" evidence="14">
    <location>
        <begin position="141"/>
        <end position="326"/>
    </location>
</feature>
<dbReference type="Proteomes" id="UP000243924">
    <property type="component" value="Chromosome I"/>
</dbReference>
<evidence type="ECO:0000256" key="11">
    <source>
        <dbReference type="ARBA" id="ARBA00023310"/>
    </source>
</evidence>
<comment type="subcellular location">
    <subcellularLocation>
        <location evidence="13">Cell membrane</location>
        <topology evidence="13">Peripheral membrane protein</topology>
    </subcellularLocation>
    <subcellularLocation>
        <location evidence="1">Membrane</location>
        <topology evidence="1">Peripheral membrane protein</topology>
    </subcellularLocation>
</comment>
<dbReference type="AlphaFoldDB" id="A0A1H2HPY0"/>
<name>A0A1H2HPY0_9GAMM</name>
<evidence type="ECO:0000259" key="14">
    <source>
        <dbReference type="SMART" id="SM00382"/>
    </source>
</evidence>
<dbReference type="GO" id="GO:0005524">
    <property type="term" value="F:ATP binding"/>
    <property type="evidence" value="ECO:0007669"/>
    <property type="project" value="UniProtKB-UniRule"/>
</dbReference>
<dbReference type="InterPro" id="IPR050053">
    <property type="entry name" value="ATPase_alpha/beta_chains"/>
</dbReference>
<dbReference type="OrthoDB" id="9801639at2"/>
<dbReference type="InterPro" id="IPR024034">
    <property type="entry name" value="ATPase_F1/V1_b/a_C"/>
</dbReference>
<dbReference type="NCBIfam" id="TIGR01039">
    <property type="entry name" value="atpD"/>
    <property type="match status" value="1"/>
</dbReference>
<dbReference type="InterPro" id="IPR020003">
    <property type="entry name" value="ATPase_a/bsu_AS"/>
</dbReference>
<dbReference type="InterPro" id="IPR027417">
    <property type="entry name" value="P-loop_NTPase"/>
</dbReference>
<dbReference type="InterPro" id="IPR004100">
    <property type="entry name" value="ATPase_F1/V1/A1_a/bsu_N"/>
</dbReference>
<dbReference type="InterPro" id="IPR036121">
    <property type="entry name" value="ATPase_F1/V1/A1_a/bsu_N_sf"/>
</dbReference>
<evidence type="ECO:0000256" key="6">
    <source>
        <dbReference type="ARBA" id="ARBA00022840"/>
    </source>
</evidence>
<organism evidence="15 16">
    <name type="scientific">Halopseudomonas salegens</name>
    <dbReference type="NCBI Taxonomy" id="1434072"/>
    <lineage>
        <taxon>Bacteria</taxon>
        <taxon>Pseudomonadati</taxon>
        <taxon>Pseudomonadota</taxon>
        <taxon>Gammaproteobacteria</taxon>
        <taxon>Pseudomonadales</taxon>
        <taxon>Pseudomonadaceae</taxon>
        <taxon>Halopseudomonas</taxon>
    </lineage>
</organism>
<dbReference type="EC" id="7.1.2.2" evidence="13"/>
<gene>
    <name evidence="13" type="primary">atpD</name>
    <name evidence="15" type="ORF">SAMN05216210_3196</name>
</gene>
<evidence type="ECO:0000313" key="15">
    <source>
        <dbReference type="EMBL" id="SDU33608.1"/>
    </source>
</evidence>
<dbReference type="STRING" id="1434072.SAMN05216210_3196"/>
<keyword evidence="6 13" id="KW-0067">ATP-binding</keyword>
<evidence type="ECO:0000256" key="4">
    <source>
        <dbReference type="ARBA" id="ARBA00022741"/>
    </source>
</evidence>
<keyword evidence="11 13" id="KW-0066">ATP synthesis</keyword>
<evidence type="ECO:0000256" key="13">
    <source>
        <dbReference type="HAMAP-Rule" id="MF_01347"/>
    </source>
</evidence>
<dbReference type="CDD" id="cd18110">
    <property type="entry name" value="ATP-synt_F1_beta_C"/>
    <property type="match status" value="1"/>
</dbReference>
<dbReference type="HAMAP" id="MF_01347">
    <property type="entry name" value="ATP_synth_beta_bact"/>
    <property type="match status" value="1"/>
</dbReference>
<keyword evidence="8 13" id="KW-0406">Ion transport</keyword>
<evidence type="ECO:0000256" key="9">
    <source>
        <dbReference type="ARBA" id="ARBA00023136"/>
    </source>
</evidence>
<dbReference type="Pfam" id="PF22919">
    <property type="entry name" value="ATP-synt_VA_C"/>
    <property type="match status" value="1"/>
</dbReference>
<dbReference type="RefSeq" id="WP_092388865.1">
    <property type="nucleotide sequence ID" value="NZ_LT629787.1"/>
</dbReference>
<dbReference type="PROSITE" id="PS00152">
    <property type="entry name" value="ATPASE_ALPHA_BETA"/>
    <property type="match status" value="1"/>
</dbReference>
<protein>
    <recommendedName>
        <fullName evidence="13">ATP synthase subunit beta</fullName>
        <ecNumber evidence="13">7.1.2.2</ecNumber>
    </recommendedName>
    <alternativeName>
        <fullName evidence="13">ATP synthase F1 sector subunit beta</fullName>
    </alternativeName>
    <alternativeName>
        <fullName evidence="13">F-ATPase subunit beta</fullName>
    </alternativeName>
</protein>
<keyword evidence="10 13" id="KW-0139">CF(1)</keyword>
<dbReference type="GO" id="GO:0045259">
    <property type="term" value="C:proton-transporting ATP synthase complex"/>
    <property type="evidence" value="ECO:0007669"/>
    <property type="project" value="UniProtKB-KW"/>
</dbReference>
<keyword evidence="9 13" id="KW-0472">Membrane</keyword>
<dbReference type="Pfam" id="PF02874">
    <property type="entry name" value="ATP-synt_ab_N"/>
    <property type="match status" value="1"/>
</dbReference>
<comment type="function">
    <text evidence="13">Produces ATP from ADP in the presence of a proton gradient across the membrane. The catalytic sites are hosted primarily by the beta subunits.</text>
</comment>
<comment type="similarity">
    <text evidence="12">Belongs to the ATPase alpha/beta chains family. T3SS ATPase subfamily.</text>
</comment>
<feature type="binding site" evidence="13">
    <location>
        <begin position="149"/>
        <end position="156"/>
    </location>
    <ligand>
        <name>ATP</name>
        <dbReference type="ChEBI" id="CHEBI:30616"/>
    </ligand>
</feature>
<dbReference type="Gene3D" id="1.10.1140.10">
    <property type="entry name" value="Bovine Mitochondrial F1-atpase, Atp Synthase Beta Chain, Chain D, domain 3"/>
    <property type="match status" value="1"/>
</dbReference>
<evidence type="ECO:0000256" key="3">
    <source>
        <dbReference type="ARBA" id="ARBA00022475"/>
    </source>
</evidence>
<dbReference type="SMART" id="SM00382">
    <property type="entry name" value="AAA"/>
    <property type="match status" value="1"/>
</dbReference>
<dbReference type="PANTHER" id="PTHR15184">
    <property type="entry name" value="ATP SYNTHASE"/>
    <property type="match status" value="1"/>
</dbReference>
<dbReference type="Gene3D" id="2.40.10.170">
    <property type="match status" value="1"/>
</dbReference>
<keyword evidence="2 13" id="KW-0813">Transport</keyword>
<comment type="catalytic activity">
    <reaction evidence="13">
        <text>ATP + H2O + 4 H(+)(in) = ADP + phosphate + 5 H(+)(out)</text>
        <dbReference type="Rhea" id="RHEA:57720"/>
        <dbReference type="ChEBI" id="CHEBI:15377"/>
        <dbReference type="ChEBI" id="CHEBI:15378"/>
        <dbReference type="ChEBI" id="CHEBI:30616"/>
        <dbReference type="ChEBI" id="CHEBI:43474"/>
        <dbReference type="ChEBI" id="CHEBI:456216"/>
        <dbReference type="EC" id="7.1.2.2"/>
    </reaction>
</comment>
<dbReference type="SUPFAM" id="SSF52540">
    <property type="entry name" value="P-loop containing nucleoside triphosphate hydrolases"/>
    <property type="match status" value="1"/>
</dbReference>
<dbReference type="FunFam" id="1.10.1140.10:FF:000001">
    <property type="entry name" value="ATP synthase subunit beta"/>
    <property type="match status" value="1"/>
</dbReference>
<dbReference type="SUPFAM" id="SSF50615">
    <property type="entry name" value="N-terminal domain of alpha and beta subunits of F1 ATP synthase"/>
    <property type="match status" value="1"/>
</dbReference>
<dbReference type="CDD" id="cd18115">
    <property type="entry name" value="ATP-synt_F1_beta_N"/>
    <property type="match status" value="1"/>
</dbReference>
<dbReference type="EMBL" id="LT629787">
    <property type="protein sequence ID" value="SDU33608.1"/>
    <property type="molecule type" value="Genomic_DNA"/>
</dbReference>
<dbReference type="InterPro" id="IPR000194">
    <property type="entry name" value="ATPase_F1/V1/A1_a/bsu_nucl-bd"/>
</dbReference>
<evidence type="ECO:0000256" key="1">
    <source>
        <dbReference type="ARBA" id="ARBA00004170"/>
    </source>
</evidence>
<dbReference type="GO" id="GO:0046933">
    <property type="term" value="F:proton-transporting ATP synthase activity, rotational mechanism"/>
    <property type="evidence" value="ECO:0007669"/>
    <property type="project" value="UniProtKB-UniRule"/>
</dbReference>
<dbReference type="FunFam" id="3.40.50.300:FF:000004">
    <property type="entry name" value="ATP synthase subunit beta"/>
    <property type="match status" value="1"/>
</dbReference>
<dbReference type="CDD" id="cd01133">
    <property type="entry name" value="F1-ATPase_beta_CD"/>
    <property type="match status" value="1"/>
</dbReference>
<evidence type="ECO:0000256" key="10">
    <source>
        <dbReference type="ARBA" id="ARBA00023196"/>
    </source>
</evidence>
<keyword evidence="5 13" id="KW-0375">Hydrogen ion transport</keyword>
<dbReference type="PANTHER" id="PTHR15184:SF71">
    <property type="entry name" value="ATP SYNTHASE SUBUNIT BETA, MITOCHONDRIAL"/>
    <property type="match status" value="1"/>
</dbReference>
<keyword evidence="16" id="KW-1185">Reference proteome</keyword>
<sequence length="459" mass="50293">MSSGRIVQIIGAVIDVEFSREDVPKIYDALQVEGHEDLTLEVQQQLGDGVVRAIAMGTTEGLKRGINVSNSGSAISVPVGIKTLGRIMDVLGRPIDEAGPIGEEERWEIHRKAPSYSEQAGSNELLETGIKVIDLMCPFAKGGKVGLFGGAGVGKTVNMMELIRNIAIEHSGYSVFAGVGERTREGNDFYHEMKDSNVLDKVALVYGQMNEPPGNRLRVALTGLTMAEKFRDEGRDVLLFIDNIYRYTLAGTEVSALLGRMPSAVGYQPTLAEEMGVLQERITSTKTGSITSIQAVYVPADDLTDPSPATTFAHLDATVVLSRDIASLGIYPAVDPLDSTSRQLDPLIIGQEHYDIARNVQYVLQRYKELKDIIAILGMDELSEEDKQLVARARKMQRFLSQPFFVAEVFTGAPGKYVSLKDTIRAFQGILNGDYDHLPEQAFYMVGTIDEAIEKAKKM</sequence>
<proteinExistence type="inferred from homology"/>
<dbReference type="SUPFAM" id="SSF47917">
    <property type="entry name" value="C-terminal domain of alpha and beta subunits of F1 ATP synthase"/>
    <property type="match status" value="1"/>
</dbReference>
<accession>A0A1H2HPY0</accession>
<dbReference type="InterPro" id="IPR005722">
    <property type="entry name" value="ATP_synth_F1_bsu"/>
</dbReference>
<keyword evidence="4 13" id="KW-0547">Nucleotide-binding</keyword>
<evidence type="ECO:0000256" key="5">
    <source>
        <dbReference type="ARBA" id="ARBA00022781"/>
    </source>
</evidence>
<evidence type="ECO:0000256" key="12">
    <source>
        <dbReference type="ARBA" id="ARBA00024342"/>
    </source>
</evidence>
<keyword evidence="3 13" id="KW-1003">Cell membrane</keyword>
<evidence type="ECO:0000313" key="16">
    <source>
        <dbReference type="Proteomes" id="UP000243924"/>
    </source>
</evidence>
<evidence type="ECO:0000256" key="8">
    <source>
        <dbReference type="ARBA" id="ARBA00023065"/>
    </source>
</evidence>
<dbReference type="GO" id="GO:0005886">
    <property type="term" value="C:plasma membrane"/>
    <property type="evidence" value="ECO:0007669"/>
    <property type="project" value="UniProtKB-SubCell"/>
</dbReference>
<reference evidence="16" key="1">
    <citation type="submission" date="2016-10" db="EMBL/GenBank/DDBJ databases">
        <authorList>
            <person name="Varghese N."/>
            <person name="Submissions S."/>
        </authorList>
    </citation>
    <scope>NUCLEOTIDE SEQUENCE [LARGE SCALE GENOMIC DNA]</scope>
    <source>
        <strain evidence="16">CECT 8338</strain>
    </source>
</reference>
<dbReference type="Gene3D" id="3.40.50.300">
    <property type="entry name" value="P-loop containing nucleotide triphosphate hydrolases"/>
    <property type="match status" value="1"/>
</dbReference>
<keyword evidence="7 13" id="KW-1278">Translocase</keyword>
<evidence type="ECO:0000256" key="7">
    <source>
        <dbReference type="ARBA" id="ARBA00022967"/>
    </source>
</evidence>
<evidence type="ECO:0000256" key="2">
    <source>
        <dbReference type="ARBA" id="ARBA00022448"/>
    </source>
</evidence>